<dbReference type="EMBL" id="JACHHN010000004">
    <property type="protein sequence ID" value="MBB5191677.1"/>
    <property type="molecule type" value="Genomic_DNA"/>
</dbReference>
<dbReference type="Proteomes" id="UP000543030">
    <property type="component" value="Unassembled WGS sequence"/>
</dbReference>
<dbReference type="RefSeq" id="WP_184100919.1">
    <property type="nucleotide sequence ID" value="NZ_JACHHN010000004.1"/>
</dbReference>
<dbReference type="AlphaFoldDB" id="A0A840RF77"/>
<dbReference type="SUPFAM" id="SSF81301">
    <property type="entry name" value="Nucleotidyltransferase"/>
    <property type="match status" value="1"/>
</dbReference>
<evidence type="ECO:0008006" key="3">
    <source>
        <dbReference type="Google" id="ProtNLM"/>
    </source>
</evidence>
<evidence type="ECO:0000313" key="2">
    <source>
        <dbReference type="Proteomes" id="UP000543030"/>
    </source>
</evidence>
<proteinExistence type="predicted"/>
<keyword evidence="2" id="KW-1185">Reference proteome</keyword>
<gene>
    <name evidence="1" type="ORF">HNQ50_002407</name>
</gene>
<protein>
    <recommendedName>
        <fullName evidence="3">Nucleotidyltransferase AbiEii toxin of type IV toxin-antitoxin system</fullName>
    </recommendedName>
</protein>
<accession>A0A840RF77</accession>
<dbReference type="InterPro" id="IPR043519">
    <property type="entry name" value="NT_sf"/>
</dbReference>
<comment type="caution">
    <text evidence="1">The sequence shown here is derived from an EMBL/GenBank/DDBJ whole genome shotgun (WGS) entry which is preliminary data.</text>
</comment>
<evidence type="ECO:0000313" key="1">
    <source>
        <dbReference type="EMBL" id="MBB5191677.1"/>
    </source>
</evidence>
<name>A0A840RF77_9NEIS</name>
<sequence>MFTLSRIESDLLSQLLRYHVSFVIVGSKAMQLLGLPREALDLNLLIDRRDDNLKRLVDAFSVPPEKTAAFLLQMSRFGGVLNVPQQRPFLYRLFTIREGQDYDEIHRRAIPLQIGDEHFCFASVVDQSAMKIILIREGQYELDRGNHAEEVTRLLQNQLRRDVDDLEILRGL</sequence>
<organism evidence="1 2">
    <name type="scientific">Silvimonas terrae</name>
    <dbReference type="NCBI Taxonomy" id="300266"/>
    <lineage>
        <taxon>Bacteria</taxon>
        <taxon>Pseudomonadati</taxon>
        <taxon>Pseudomonadota</taxon>
        <taxon>Betaproteobacteria</taxon>
        <taxon>Neisseriales</taxon>
        <taxon>Chitinibacteraceae</taxon>
        <taxon>Silvimonas</taxon>
    </lineage>
</organism>
<dbReference type="Gene3D" id="3.30.460.40">
    <property type="match status" value="1"/>
</dbReference>
<reference evidence="1 2" key="1">
    <citation type="submission" date="2020-08" db="EMBL/GenBank/DDBJ databases">
        <title>Genomic Encyclopedia of Type Strains, Phase IV (KMG-IV): sequencing the most valuable type-strain genomes for metagenomic binning, comparative biology and taxonomic classification.</title>
        <authorList>
            <person name="Goeker M."/>
        </authorList>
    </citation>
    <scope>NUCLEOTIDE SEQUENCE [LARGE SCALE GENOMIC DNA]</scope>
    <source>
        <strain evidence="1 2">DSM 18233</strain>
    </source>
</reference>